<keyword evidence="2" id="KW-1185">Reference proteome</keyword>
<dbReference type="HOGENOM" id="CLU_1570345_0_0_1"/>
<sequence>MKVCNMSRSNKASILPIDDSIHGATRNSDTMTSAGTCSGLGQDLTDEHFDFLGSTKEMRDMIYDVLLRPAPDLCRAPWCQSSQPTRPPAVHISNAPVYNCLIVNKQFTLKYRERLSELMTPKVSYYPCAVVELPIPACIRLGEAVESWHIGIPCEVYRSRCHTSSAWTFD</sequence>
<dbReference type="AlphaFoldDB" id="M2LM07"/>
<dbReference type="EMBL" id="KB445557">
    <property type="protein sequence ID" value="EMC95357.1"/>
    <property type="molecule type" value="Genomic_DNA"/>
</dbReference>
<organism evidence="1 2">
    <name type="scientific">Baudoinia panamericana (strain UAMH 10762)</name>
    <name type="common">Angels' share fungus</name>
    <name type="synonym">Baudoinia compniacensis (strain UAMH 10762)</name>
    <dbReference type="NCBI Taxonomy" id="717646"/>
    <lineage>
        <taxon>Eukaryota</taxon>
        <taxon>Fungi</taxon>
        <taxon>Dikarya</taxon>
        <taxon>Ascomycota</taxon>
        <taxon>Pezizomycotina</taxon>
        <taxon>Dothideomycetes</taxon>
        <taxon>Dothideomycetidae</taxon>
        <taxon>Mycosphaerellales</taxon>
        <taxon>Teratosphaeriaceae</taxon>
        <taxon>Baudoinia</taxon>
    </lineage>
</organism>
<dbReference type="Proteomes" id="UP000011761">
    <property type="component" value="Unassembled WGS sequence"/>
</dbReference>
<name>M2LM07_BAUPA</name>
<gene>
    <name evidence="1" type="ORF">BAUCODRAFT_537988</name>
</gene>
<dbReference type="KEGG" id="bcom:BAUCODRAFT_537988"/>
<evidence type="ECO:0000313" key="2">
    <source>
        <dbReference type="Proteomes" id="UP000011761"/>
    </source>
</evidence>
<reference evidence="1 2" key="1">
    <citation type="journal article" date="2012" name="PLoS Pathog.">
        <title>Diverse lifestyles and strategies of plant pathogenesis encoded in the genomes of eighteen Dothideomycetes fungi.</title>
        <authorList>
            <person name="Ohm R.A."/>
            <person name="Feau N."/>
            <person name="Henrissat B."/>
            <person name="Schoch C.L."/>
            <person name="Horwitz B.A."/>
            <person name="Barry K.W."/>
            <person name="Condon B.J."/>
            <person name="Copeland A.C."/>
            <person name="Dhillon B."/>
            <person name="Glaser F."/>
            <person name="Hesse C.N."/>
            <person name="Kosti I."/>
            <person name="LaButti K."/>
            <person name="Lindquist E.A."/>
            <person name="Lucas S."/>
            <person name="Salamov A.A."/>
            <person name="Bradshaw R.E."/>
            <person name="Ciuffetti L."/>
            <person name="Hamelin R.C."/>
            <person name="Kema G.H.J."/>
            <person name="Lawrence C."/>
            <person name="Scott J.A."/>
            <person name="Spatafora J.W."/>
            <person name="Turgeon B.G."/>
            <person name="de Wit P.J.G.M."/>
            <person name="Zhong S."/>
            <person name="Goodwin S.B."/>
            <person name="Grigoriev I.V."/>
        </authorList>
    </citation>
    <scope>NUCLEOTIDE SEQUENCE [LARGE SCALE GENOMIC DNA]</scope>
    <source>
        <strain evidence="1 2">UAMH 10762</strain>
    </source>
</reference>
<accession>M2LM07</accession>
<evidence type="ECO:0000313" key="1">
    <source>
        <dbReference type="EMBL" id="EMC95357.1"/>
    </source>
</evidence>
<dbReference type="OrthoDB" id="3842381at2759"/>
<protein>
    <submittedName>
        <fullName evidence="1">Uncharacterized protein</fullName>
    </submittedName>
</protein>
<dbReference type="RefSeq" id="XP_007677858.1">
    <property type="nucleotide sequence ID" value="XM_007679668.1"/>
</dbReference>
<dbReference type="GeneID" id="19115277"/>
<proteinExistence type="predicted"/>